<dbReference type="GO" id="GO:0008270">
    <property type="term" value="F:zinc ion binding"/>
    <property type="evidence" value="ECO:0007669"/>
    <property type="project" value="UniProtKB-KW"/>
</dbReference>
<sequence>MTLVLFATEYDSANIVANILLKASSNHYVYPLLVKHKASQLVHFCLQTQKCHNSQRIATVFICNAERLNLMSYLTSRTPISTSTLIENLNEEETKLIYQHLFRTITTPVLGGEVREFKHLVYFHHQAILRYLNETFLTPTSPSWFLSIFGHTEGLLLLTMYYYLFEQQYSTIPTVEEYVRSFTTNTGQIIPTHTSMNDFMTLLLSSNFKTRIPQFVDYAIKRNQRDYIELTNVDTQINSFRDRARLPDTICVHYIYLAYRTALCKNRLLKYRQVVAYDPEASTQCTSQPLFLGQHLVDDLLHVMNKYFSLDNFLNEYVEVHTLDTKHQLNLMGYQINDCENFVRFCGNITTVTRTIDKINTLTESVFSPIERSLGGLLRICASTRSACRYLTQNETENTFQKQYLFSSTLPCHDPIPVYRIQLPGNKHLFCAVRQESWSQTLFPPDFLRHLPKNCQLSDEALTDALWLHDDGIADMRPEVQFYHTRHEIFNERLPVFNFIGDFDLRLRETVTNLSKTEVFDLCRGLRRVFVTVWKTLFPETNEANYPIYFFKSACRHLAFSEGRDNHDEHNLHPNSQVYCHCTEKLGMRIIAPFPQNTVVTQTSVLHAICQILNHAICLDPSLHQHLDTISHPENSLDAGIYHHGRSIRLPYMYKMMDDQGYLMQCRLLPLFIVPEAFRYDPLIFIRAQLDLHNLLHHCPPRFPGQEVSTESPQRNTGTRILMDVRDKLCPKPGSNFIDTRSLDVTRYRRRALSEVIAHHIGTDETTPDLLQNLISRRVWPPILHHLTQHYPPDISAQFLQDEIVFDLSNLQCISVKKQQGHRLKDFRCLNRVHRNPQETVQVFIDLKPDRCYSLWTTLWSRCFTNKCHSNAKNVHISVKLKPPTDTEQ</sequence>
<dbReference type="Proteomes" id="UP000097892">
    <property type="component" value="Segment"/>
</dbReference>
<accession>G8XSX4</accession>
<dbReference type="GO" id="GO:0004386">
    <property type="term" value="F:helicase activity"/>
    <property type="evidence" value="ECO:0007669"/>
    <property type="project" value="UniProtKB-KW"/>
</dbReference>
<proteinExistence type="inferred from homology"/>
<evidence type="ECO:0000256" key="1">
    <source>
        <dbReference type="ARBA" id="ARBA00022562"/>
    </source>
</evidence>
<keyword evidence="2" id="KW-0808">Transferase</keyword>
<keyword evidence="3" id="KW-0235">DNA replication</keyword>
<dbReference type="EMBL" id="FJ483967">
    <property type="protein sequence ID" value="AEV80920.1"/>
    <property type="molecule type" value="Genomic_DNA"/>
</dbReference>
<evidence type="ECO:0000313" key="7">
    <source>
        <dbReference type="EMBL" id="AEV80920.1"/>
    </source>
</evidence>
<protein>
    <submittedName>
        <fullName evidence="7">Helicase-primase primase subunit</fullName>
    </submittedName>
</protein>
<keyword evidence="4" id="KW-0479">Metal-binding</keyword>
<keyword evidence="5" id="KW-0863">Zinc-finger</keyword>
<evidence type="ECO:0000256" key="5">
    <source>
        <dbReference type="ARBA" id="ARBA00022771"/>
    </source>
</evidence>
<evidence type="ECO:0000256" key="6">
    <source>
        <dbReference type="ARBA" id="ARBA00022833"/>
    </source>
</evidence>
<keyword evidence="7" id="KW-0067">ATP-binding</keyword>
<dbReference type="KEGG" id="vg:11464290"/>
<dbReference type="GeneID" id="11464290"/>
<evidence type="ECO:0000313" key="8">
    <source>
        <dbReference type="Proteomes" id="UP000097892"/>
    </source>
</evidence>
<dbReference type="Pfam" id="PF03121">
    <property type="entry name" value="Herpes_UL52"/>
    <property type="match status" value="1"/>
</dbReference>
<dbReference type="InterPro" id="IPR033685">
    <property type="entry name" value="HSV_PRIM"/>
</dbReference>
<dbReference type="GO" id="GO:0006260">
    <property type="term" value="P:DNA replication"/>
    <property type="evidence" value="ECO:0007669"/>
    <property type="project" value="UniProtKB-KW"/>
</dbReference>
<evidence type="ECO:0000256" key="4">
    <source>
        <dbReference type="ARBA" id="ARBA00022723"/>
    </source>
</evidence>
<reference evidence="7" key="1">
    <citation type="submission" date="2011-12" db="EMBL/GenBank/DDBJ databases">
        <title>Comparative genomics of primate cytomegaloviruses.</title>
        <authorList>
            <person name="Davison A.J."/>
            <person name="Holton M."/>
            <person name="Dolan A."/>
            <person name="Dargan D.J."/>
            <person name="Gatherer D."/>
            <person name="Hayward G.S."/>
        </authorList>
    </citation>
    <scope>NUCLEOTIDE SEQUENCE [LARGE SCALE GENOMIC DNA]</scope>
    <source>
        <strain evidence="7">SqSHV</strain>
    </source>
</reference>
<keyword evidence="1" id="KW-1048">Host nucleus</keyword>
<gene>
    <name evidence="7" type="primary">UL70</name>
</gene>
<dbReference type="HAMAP" id="MF_04011">
    <property type="entry name" value="HSV_PRIM"/>
    <property type="match status" value="1"/>
</dbReference>
<evidence type="ECO:0000256" key="2">
    <source>
        <dbReference type="ARBA" id="ARBA00022679"/>
    </source>
</evidence>
<keyword evidence="6" id="KW-0862">Zinc</keyword>
<dbReference type="GO" id="GO:0039686">
    <property type="term" value="P:bidirectional double-stranded viral DNA replication"/>
    <property type="evidence" value="ECO:0007669"/>
    <property type="project" value="InterPro"/>
</dbReference>
<dbReference type="GO" id="GO:0003899">
    <property type="term" value="F:DNA-directed RNA polymerase activity"/>
    <property type="evidence" value="ECO:0007669"/>
    <property type="project" value="InterPro"/>
</dbReference>
<keyword evidence="7" id="KW-0547">Nucleotide-binding</keyword>
<keyword evidence="7" id="KW-0347">Helicase</keyword>
<organism evidence="7 8">
    <name type="scientific">Saimiriine betaherpesvirus 4</name>
    <dbReference type="NCBI Taxonomy" id="1535247"/>
    <lineage>
        <taxon>Viruses</taxon>
        <taxon>Duplodnaviria</taxon>
        <taxon>Heunggongvirae</taxon>
        <taxon>Peploviricota</taxon>
        <taxon>Herviviricetes</taxon>
        <taxon>Herpesvirales</taxon>
        <taxon>Orthoherpesviridae</taxon>
        <taxon>Betaherpesvirinae</taxon>
        <taxon>Cytomegalovirus</taxon>
        <taxon>Cytomegalovirus saimiriinebeta4</taxon>
    </lineage>
</organism>
<keyword evidence="7" id="KW-0378">Hydrolase</keyword>
<dbReference type="RefSeq" id="YP_004940232.1">
    <property type="nucleotide sequence ID" value="NC_016448.1"/>
</dbReference>
<evidence type="ECO:0000256" key="3">
    <source>
        <dbReference type="ARBA" id="ARBA00022705"/>
    </source>
</evidence>
<dbReference type="OrthoDB" id="917at10239"/>
<name>G8XSX4_9BETA</name>
<keyword evidence="8" id="KW-1185">Reference proteome</keyword>